<reference evidence="2" key="1">
    <citation type="journal article" date="2018" name="Gigascience">
        <title>Genome assembly of the Pink Ipe (Handroanthus impetiginosus, Bignoniaceae), a highly valued, ecologically keystone Neotropical timber forest tree.</title>
        <authorList>
            <person name="Silva-Junior O.B."/>
            <person name="Grattapaglia D."/>
            <person name="Novaes E."/>
            <person name="Collevatti R.G."/>
        </authorList>
    </citation>
    <scope>NUCLEOTIDE SEQUENCE [LARGE SCALE GENOMIC DNA]</scope>
    <source>
        <strain evidence="2">cv. UFG-1</strain>
    </source>
</reference>
<sequence length="180" mass="20783">MLKKVTVMLATKYLAIKAKMRAIETRLIIHTLLLRDKKAFLHLLLHNKRCFNPPNRLEDDSITALTEDYKIGIEEDNEHNPSDNIAALISNSNAAPPVSIMQLAENKLEIQEDDEYPSLRHSPFNDYQMGDQSISAIEMVKNAKEGQGEEFRLEDDIDQVADLFIQRFHHQIRMQKFHAN</sequence>
<proteinExistence type="predicted"/>
<dbReference type="PANTHER" id="PTHR33450">
    <property type="entry name" value="EMB|CAB67623.1-RELATED"/>
    <property type="match status" value="1"/>
</dbReference>
<dbReference type="AlphaFoldDB" id="A0A2G9I398"/>
<keyword evidence="2" id="KW-1185">Reference proteome</keyword>
<accession>A0A2G9I398</accession>
<dbReference type="PANTHER" id="PTHR33450:SF12">
    <property type="entry name" value="COTTON FIBER PROTEIN"/>
    <property type="match status" value="1"/>
</dbReference>
<protein>
    <submittedName>
        <fullName evidence="1">Uncharacterized protein</fullName>
    </submittedName>
</protein>
<dbReference type="Proteomes" id="UP000231279">
    <property type="component" value="Unassembled WGS sequence"/>
</dbReference>
<evidence type="ECO:0000313" key="1">
    <source>
        <dbReference type="EMBL" id="PIN24238.1"/>
    </source>
</evidence>
<name>A0A2G9I398_9LAMI</name>
<dbReference type="InterPro" id="IPR008480">
    <property type="entry name" value="DUF761_pln"/>
</dbReference>
<evidence type="ECO:0000313" key="2">
    <source>
        <dbReference type="Proteomes" id="UP000231279"/>
    </source>
</evidence>
<dbReference type="EMBL" id="NKXS01000444">
    <property type="protein sequence ID" value="PIN24238.1"/>
    <property type="molecule type" value="Genomic_DNA"/>
</dbReference>
<gene>
    <name evidence="1" type="ORF">CDL12_03059</name>
</gene>
<comment type="caution">
    <text evidence="1">The sequence shown here is derived from an EMBL/GenBank/DDBJ whole genome shotgun (WGS) entry which is preliminary data.</text>
</comment>
<dbReference type="Pfam" id="PF05553">
    <property type="entry name" value="DUF761"/>
    <property type="match status" value="1"/>
</dbReference>
<dbReference type="STRING" id="429701.A0A2G9I398"/>
<organism evidence="1 2">
    <name type="scientific">Handroanthus impetiginosus</name>
    <dbReference type="NCBI Taxonomy" id="429701"/>
    <lineage>
        <taxon>Eukaryota</taxon>
        <taxon>Viridiplantae</taxon>
        <taxon>Streptophyta</taxon>
        <taxon>Embryophyta</taxon>
        <taxon>Tracheophyta</taxon>
        <taxon>Spermatophyta</taxon>
        <taxon>Magnoliopsida</taxon>
        <taxon>eudicotyledons</taxon>
        <taxon>Gunneridae</taxon>
        <taxon>Pentapetalae</taxon>
        <taxon>asterids</taxon>
        <taxon>lamiids</taxon>
        <taxon>Lamiales</taxon>
        <taxon>Bignoniaceae</taxon>
        <taxon>Crescentiina</taxon>
        <taxon>Tabebuia alliance</taxon>
        <taxon>Handroanthus</taxon>
    </lineage>
</organism>
<dbReference type="OrthoDB" id="684076at2759"/>